<proteinExistence type="predicted"/>
<organism evidence="2 3">
    <name type="scientific">Sinorhizobium sojae CCBAU 05684</name>
    <dbReference type="NCBI Taxonomy" id="716928"/>
    <lineage>
        <taxon>Bacteria</taxon>
        <taxon>Pseudomonadati</taxon>
        <taxon>Pseudomonadota</taxon>
        <taxon>Alphaproteobacteria</taxon>
        <taxon>Hyphomicrobiales</taxon>
        <taxon>Rhizobiaceae</taxon>
        <taxon>Sinorhizobium/Ensifer group</taxon>
        <taxon>Sinorhizobium</taxon>
    </lineage>
</organism>
<dbReference type="AlphaFoldDB" id="A0A249PGY4"/>
<protein>
    <submittedName>
        <fullName evidence="2">Uncharacterized protein</fullName>
    </submittedName>
</protein>
<name>A0A249PGY4_9HYPH</name>
<feature type="compositionally biased region" description="Basic and acidic residues" evidence="1">
    <location>
        <begin position="1"/>
        <end position="18"/>
    </location>
</feature>
<evidence type="ECO:0000313" key="2">
    <source>
        <dbReference type="EMBL" id="ASY65035.1"/>
    </source>
</evidence>
<dbReference type="Proteomes" id="UP000217211">
    <property type="component" value="Chromosome"/>
</dbReference>
<evidence type="ECO:0000256" key="1">
    <source>
        <dbReference type="SAM" id="MobiDB-lite"/>
    </source>
</evidence>
<keyword evidence="3" id="KW-1185">Reference proteome</keyword>
<dbReference type="KEGG" id="esj:SJ05684_c36220"/>
<evidence type="ECO:0000313" key="3">
    <source>
        <dbReference type="Proteomes" id="UP000217211"/>
    </source>
</evidence>
<feature type="region of interest" description="Disordered" evidence="1">
    <location>
        <begin position="1"/>
        <end position="22"/>
    </location>
</feature>
<dbReference type="EMBL" id="CP023067">
    <property type="protein sequence ID" value="ASY65035.1"/>
    <property type="molecule type" value="Genomic_DNA"/>
</dbReference>
<gene>
    <name evidence="2" type="ORF">SJ05684_c36220</name>
</gene>
<accession>A0A249PGY4</accession>
<sequence>MRRVDRTRPEPEPGEGGKSRSLLLRLARTHPLRADFLLKQIRQRFDRW</sequence>
<reference evidence="2 3" key="1">
    <citation type="submission" date="2017-08" db="EMBL/GenBank/DDBJ databases">
        <title>Multipartite genome sequences of Sinorhizobium species nodulating soybeans.</title>
        <authorList>
            <person name="Tian C.F."/>
        </authorList>
    </citation>
    <scope>NUCLEOTIDE SEQUENCE [LARGE SCALE GENOMIC DNA]</scope>
    <source>
        <strain evidence="2 3">CCBAU 05684</strain>
    </source>
</reference>